<dbReference type="InterPro" id="IPR042183">
    <property type="entry name" value="MmgE/PrpD_sf_1"/>
</dbReference>
<evidence type="ECO:0000313" key="5">
    <source>
        <dbReference type="Proteomes" id="UP000596427"/>
    </source>
</evidence>
<dbReference type="GO" id="GO:0016829">
    <property type="term" value="F:lyase activity"/>
    <property type="evidence" value="ECO:0007669"/>
    <property type="project" value="InterPro"/>
</dbReference>
<reference evidence="4 5" key="1">
    <citation type="submission" date="2020-10" db="EMBL/GenBank/DDBJ databases">
        <title>Degradation of 1,4-Dioxane by Xanthobacter sp. YN2, via a Novel Group-2 Soluble Di-Iron Monooxygenase.</title>
        <authorList>
            <person name="Ma F."/>
            <person name="Wang Y."/>
            <person name="Yang J."/>
            <person name="Guo H."/>
            <person name="Su D."/>
            <person name="Yu L."/>
        </authorList>
    </citation>
    <scope>NUCLEOTIDE SEQUENCE [LARGE SCALE GENOMIC DNA]</scope>
    <source>
        <strain evidence="4 5">YN2</strain>
    </source>
</reference>
<dbReference type="InterPro" id="IPR042188">
    <property type="entry name" value="MmgE/PrpD_sf_2"/>
</dbReference>
<dbReference type="Pfam" id="PF19305">
    <property type="entry name" value="MmgE_PrpD_C"/>
    <property type="match status" value="1"/>
</dbReference>
<organism evidence="4 5">
    <name type="scientific">Xanthobacter dioxanivorans</name>
    <dbReference type="NCBI Taxonomy" id="2528964"/>
    <lineage>
        <taxon>Bacteria</taxon>
        <taxon>Pseudomonadati</taxon>
        <taxon>Pseudomonadota</taxon>
        <taxon>Alphaproteobacteria</taxon>
        <taxon>Hyphomicrobiales</taxon>
        <taxon>Xanthobacteraceae</taxon>
        <taxon>Xanthobacter</taxon>
    </lineage>
</organism>
<name>A0A974PPN3_9HYPH</name>
<evidence type="ECO:0000256" key="1">
    <source>
        <dbReference type="ARBA" id="ARBA00006174"/>
    </source>
</evidence>
<sequence length="486" mass="51895">MSRRSRWRWSNREDQTLNEHIRIGTAELIGQRLADFTETLDGAAIPAAVRARARHLILDAVGIALASTQYDFSHRTLAALREFGAGDGDVIGYPAARLPLRDAVMMNGFLVHGLDYDDTHTAGVIHATASCFPTALGMAAEVGASGTDLLTAYVAGMEVATRLGAVAKGGFHQVGFHPTGLVGAFGCTLVAGKLRGMTAKQLAHAQGIVLSMASGSLEFLQDGAWTKRMHPGWAGVAGITAAALARNGFLGPKAVYEGRFGLFPSHLGTYFDPANLALATEGLEEVWEVEKVAVKPLPACHFTHACADAAMALRAAHAIRPEQIAHVRALVPAEVVKTVCEPVHHKKKPQNSYDAQFSIPFAVASGLVHGRFGLAELEQDALNDATTLAVAHKVDYEPDPNSAFPKYYSGEVIVTLADGREVRHREHMNRGASDRPLTSADIIAKFEENASMALASAHVERIKQAVLGLDEGISARELSRLLAGRA</sequence>
<dbReference type="Pfam" id="PF03972">
    <property type="entry name" value="MmgE_PrpD_N"/>
    <property type="match status" value="1"/>
</dbReference>
<proteinExistence type="inferred from homology"/>
<dbReference type="EMBL" id="CP063362">
    <property type="protein sequence ID" value="QRG06830.1"/>
    <property type="molecule type" value="Genomic_DNA"/>
</dbReference>
<dbReference type="InterPro" id="IPR036148">
    <property type="entry name" value="MmgE/PrpD_sf"/>
</dbReference>
<feature type="domain" description="MmgE/PrpD C-terminal" evidence="3">
    <location>
        <begin position="298"/>
        <end position="470"/>
    </location>
</feature>
<dbReference type="AlphaFoldDB" id="A0A974PPN3"/>
<dbReference type="Gene3D" id="1.10.4100.10">
    <property type="entry name" value="2-methylcitrate dehydratase PrpD"/>
    <property type="match status" value="1"/>
</dbReference>
<comment type="similarity">
    <text evidence="1">Belongs to the PrpD family.</text>
</comment>
<protein>
    <submittedName>
        <fullName evidence="4">MmgE/PrpD family protein</fullName>
    </submittedName>
</protein>
<dbReference type="InterPro" id="IPR045337">
    <property type="entry name" value="MmgE_PrpD_C"/>
</dbReference>
<dbReference type="PANTHER" id="PTHR16943:SF8">
    <property type="entry name" value="2-METHYLCITRATE DEHYDRATASE"/>
    <property type="match status" value="1"/>
</dbReference>
<dbReference type="Gene3D" id="3.30.1330.120">
    <property type="entry name" value="2-methylcitrate dehydratase PrpD"/>
    <property type="match status" value="1"/>
</dbReference>
<evidence type="ECO:0000313" key="4">
    <source>
        <dbReference type="EMBL" id="QRG06830.1"/>
    </source>
</evidence>
<dbReference type="KEGG" id="xdi:EZH22_28945"/>
<evidence type="ECO:0000259" key="2">
    <source>
        <dbReference type="Pfam" id="PF03972"/>
    </source>
</evidence>
<evidence type="ECO:0000259" key="3">
    <source>
        <dbReference type="Pfam" id="PF19305"/>
    </source>
</evidence>
<dbReference type="SUPFAM" id="SSF103378">
    <property type="entry name" value="2-methylcitrate dehydratase PrpD"/>
    <property type="match status" value="1"/>
</dbReference>
<dbReference type="Proteomes" id="UP000596427">
    <property type="component" value="Chromosome"/>
</dbReference>
<dbReference type="PANTHER" id="PTHR16943">
    <property type="entry name" value="2-METHYLCITRATE DEHYDRATASE-RELATED"/>
    <property type="match status" value="1"/>
</dbReference>
<dbReference type="InterPro" id="IPR045336">
    <property type="entry name" value="MmgE_PrpD_N"/>
</dbReference>
<feature type="domain" description="MmgE/PrpD N-terminal" evidence="2">
    <location>
        <begin position="31"/>
        <end position="267"/>
    </location>
</feature>
<accession>A0A974PPN3</accession>
<keyword evidence="5" id="KW-1185">Reference proteome</keyword>
<gene>
    <name evidence="4" type="ORF">EZH22_28945</name>
</gene>
<dbReference type="InterPro" id="IPR005656">
    <property type="entry name" value="MmgE_PrpD"/>
</dbReference>